<reference evidence="1 2" key="1">
    <citation type="submission" date="2012-10" db="EMBL/GenBank/DDBJ databases">
        <authorList>
            <person name="Zafar N."/>
            <person name="Inman J."/>
            <person name="Hall N."/>
            <person name="Lorenzi H."/>
            <person name="Caler E."/>
        </authorList>
    </citation>
    <scope>NUCLEOTIDE SEQUENCE [LARGE SCALE GENOMIC DNA]</scope>
    <source>
        <strain evidence="1 2">IP1</strain>
    </source>
</reference>
<dbReference type="EMBL" id="KB206960">
    <property type="protein sequence ID" value="ELP86599.1"/>
    <property type="molecule type" value="Genomic_DNA"/>
</dbReference>
<gene>
    <name evidence="1" type="ORF">EIN_162430</name>
</gene>
<organism evidence="1 2">
    <name type="scientific">Entamoeba invadens IP1</name>
    <dbReference type="NCBI Taxonomy" id="370355"/>
    <lineage>
        <taxon>Eukaryota</taxon>
        <taxon>Amoebozoa</taxon>
        <taxon>Evosea</taxon>
        <taxon>Archamoebae</taxon>
        <taxon>Mastigamoebida</taxon>
        <taxon>Entamoebidae</taxon>
        <taxon>Entamoeba</taxon>
    </lineage>
</organism>
<protein>
    <submittedName>
        <fullName evidence="1">Uncharacterized protein</fullName>
    </submittedName>
</protein>
<dbReference type="GeneID" id="14885528"/>
<keyword evidence="2" id="KW-1185">Reference proteome</keyword>
<evidence type="ECO:0000313" key="1">
    <source>
        <dbReference type="EMBL" id="ELP86599.1"/>
    </source>
</evidence>
<accession>A0A0A1TYN6</accession>
<evidence type="ECO:0000313" key="2">
    <source>
        <dbReference type="Proteomes" id="UP000014680"/>
    </source>
</evidence>
<dbReference type="AlphaFoldDB" id="A0A0A1TYN6"/>
<dbReference type="OrthoDB" id="5425161at2759"/>
<dbReference type="VEuPathDB" id="AmoebaDB:EIN_162430"/>
<dbReference type="KEGG" id="eiv:EIN_162430"/>
<dbReference type="Proteomes" id="UP000014680">
    <property type="component" value="Unassembled WGS sequence"/>
</dbReference>
<proteinExistence type="predicted"/>
<dbReference type="RefSeq" id="XP_004185945.1">
    <property type="nucleotide sequence ID" value="XM_004185897.1"/>
</dbReference>
<sequence length="228" mass="25901">MIILLVPHTSHLLQPLDVGIFCYCKNEMRRSFEFITSELRREEIEKDIMVDANHIGAIESEFSILTNNDTEIEHFVIPQSNEQTQTQQLIEEIDGQNNELEEEIVEATPQQRGERLVTCICDVLKAYHSATSRPTVVSAFRQCGLEFKVSSHNINKKEVLVNPKGLRVVNKYFPTIFASSNTGLTQPPPPPRQNQTVRIDSISSMRASMVPPTRRIRTTTMEDTSSSK</sequence>
<name>A0A0A1TYN6_ENTIV</name>